<dbReference type="Proteomes" id="UP000824596">
    <property type="component" value="Unassembled WGS sequence"/>
</dbReference>
<evidence type="ECO:0000256" key="2">
    <source>
        <dbReference type="SAM" id="SignalP"/>
    </source>
</evidence>
<reference evidence="3" key="1">
    <citation type="submission" date="2021-09" db="EMBL/GenBank/DDBJ databases">
        <title>A high-quality genome of the endoparasitic fungus Hirsutella rhossiliensis with a comparison of Hirsutella genomes reveals transposable elements contributing to genome size variation.</title>
        <authorList>
            <person name="Lin R."/>
            <person name="Jiao Y."/>
            <person name="Sun X."/>
            <person name="Ling J."/>
            <person name="Xie B."/>
            <person name="Cheng X."/>
        </authorList>
    </citation>
    <scope>NUCLEOTIDE SEQUENCE</scope>
    <source>
        <strain evidence="3">HR02</strain>
    </source>
</reference>
<dbReference type="EMBL" id="JAIZPD010000001">
    <property type="protein sequence ID" value="KAH0968188.1"/>
    <property type="molecule type" value="Genomic_DNA"/>
</dbReference>
<proteinExistence type="predicted"/>
<dbReference type="GeneID" id="68349959"/>
<evidence type="ECO:0000313" key="3">
    <source>
        <dbReference type="EMBL" id="KAH0968188.1"/>
    </source>
</evidence>
<protein>
    <submittedName>
        <fullName evidence="3">Uncharacterized protein</fullName>
    </submittedName>
</protein>
<gene>
    <name evidence="3" type="ORF">HRG_00830</name>
</gene>
<keyword evidence="1" id="KW-0812">Transmembrane</keyword>
<accession>A0A9P8N5U6</accession>
<comment type="caution">
    <text evidence="3">The sequence shown here is derived from an EMBL/GenBank/DDBJ whole genome shotgun (WGS) entry which is preliminary data.</text>
</comment>
<evidence type="ECO:0000256" key="1">
    <source>
        <dbReference type="SAM" id="Phobius"/>
    </source>
</evidence>
<keyword evidence="2" id="KW-0732">Signal</keyword>
<keyword evidence="1" id="KW-1133">Transmembrane helix</keyword>
<dbReference type="RefSeq" id="XP_044725701.1">
    <property type="nucleotide sequence ID" value="XM_044859301.1"/>
</dbReference>
<sequence>MLVKQFLVAALFTMGSVTALPEADPGNAMASDRRCNNDRWAYWDDKHRGCSCRSPAFRLRQHMKRNSTLHEFMGIAFASGWSVFSIALKLYNRRHNAD</sequence>
<organism evidence="3 4">
    <name type="scientific">Hirsutella rhossiliensis</name>
    <dbReference type="NCBI Taxonomy" id="111463"/>
    <lineage>
        <taxon>Eukaryota</taxon>
        <taxon>Fungi</taxon>
        <taxon>Dikarya</taxon>
        <taxon>Ascomycota</taxon>
        <taxon>Pezizomycotina</taxon>
        <taxon>Sordariomycetes</taxon>
        <taxon>Hypocreomycetidae</taxon>
        <taxon>Hypocreales</taxon>
        <taxon>Ophiocordycipitaceae</taxon>
        <taxon>Hirsutella</taxon>
    </lineage>
</organism>
<evidence type="ECO:0000313" key="4">
    <source>
        <dbReference type="Proteomes" id="UP000824596"/>
    </source>
</evidence>
<feature type="chain" id="PRO_5040359714" evidence="2">
    <location>
        <begin position="20"/>
        <end position="98"/>
    </location>
</feature>
<keyword evidence="4" id="KW-1185">Reference proteome</keyword>
<feature type="transmembrane region" description="Helical" evidence="1">
    <location>
        <begin position="72"/>
        <end position="91"/>
    </location>
</feature>
<keyword evidence="1" id="KW-0472">Membrane</keyword>
<feature type="signal peptide" evidence="2">
    <location>
        <begin position="1"/>
        <end position="19"/>
    </location>
</feature>
<name>A0A9P8N5U6_9HYPO</name>
<dbReference type="AlphaFoldDB" id="A0A9P8N5U6"/>